<dbReference type="Pfam" id="PF20966">
    <property type="entry name" value="MASE6"/>
    <property type="match status" value="1"/>
</dbReference>
<keyword evidence="9" id="KW-0472">Membrane</keyword>
<dbReference type="EC" id="2.7.13.3" evidence="2"/>
<dbReference type="CDD" id="cd00088">
    <property type="entry name" value="HPT"/>
    <property type="match status" value="1"/>
</dbReference>
<keyword evidence="5" id="KW-0547">Nucleotide-binding</keyword>
<evidence type="ECO:0000256" key="2">
    <source>
        <dbReference type="ARBA" id="ARBA00012438"/>
    </source>
</evidence>
<dbReference type="InterPro" id="IPR036890">
    <property type="entry name" value="HATPase_C_sf"/>
</dbReference>
<comment type="caution">
    <text evidence="12">The sequence shown here is derived from an EMBL/GenBank/DDBJ whole genome shotgun (WGS) entry which is preliminary data.</text>
</comment>
<keyword evidence="7" id="KW-0067">ATP-binding</keyword>
<dbReference type="InterPro" id="IPR051315">
    <property type="entry name" value="Bact_Chemotaxis_CheA"/>
</dbReference>
<comment type="catalytic activity">
    <reaction evidence="1">
        <text>ATP + protein L-histidine = ADP + protein N-phospho-L-histidine.</text>
        <dbReference type="EC" id="2.7.13.3"/>
    </reaction>
</comment>
<name>A0AAE3JKG3_9SPIR</name>
<evidence type="ECO:0000256" key="6">
    <source>
        <dbReference type="ARBA" id="ARBA00022777"/>
    </source>
</evidence>
<proteinExistence type="predicted"/>
<dbReference type="Proteomes" id="UP001198163">
    <property type="component" value="Unassembled WGS sequence"/>
</dbReference>
<dbReference type="InterPro" id="IPR005467">
    <property type="entry name" value="His_kinase_dom"/>
</dbReference>
<evidence type="ECO:0000259" key="11">
    <source>
        <dbReference type="PROSITE" id="PS50894"/>
    </source>
</evidence>
<keyword evidence="6" id="KW-0418">Kinase</keyword>
<dbReference type="Pfam" id="PF01627">
    <property type="entry name" value="Hpt"/>
    <property type="match status" value="1"/>
</dbReference>
<dbReference type="PRINTS" id="PR00344">
    <property type="entry name" value="BCTRLSENSOR"/>
</dbReference>
<dbReference type="AlphaFoldDB" id="A0AAE3JKG3"/>
<evidence type="ECO:0000256" key="4">
    <source>
        <dbReference type="ARBA" id="ARBA00022679"/>
    </source>
</evidence>
<dbReference type="SUPFAM" id="SSF47226">
    <property type="entry name" value="Histidine-containing phosphotransfer domain, HPT domain"/>
    <property type="match status" value="1"/>
</dbReference>
<evidence type="ECO:0000256" key="9">
    <source>
        <dbReference type="SAM" id="Phobius"/>
    </source>
</evidence>
<gene>
    <name evidence="12" type="ORF">K7J14_04335</name>
</gene>
<evidence type="ECO:0000256" key="5">
    <source>
        <dbReference type="ARBA" id="ARBA00022741"/>
    </source>
</evidence>
<dbReference type="InterPro" id="IPR048435">
    <property type="entry name" value="MASE6"/>
</dbReference>
<dbReference type="EMBL" id="JAINWA010000001">
    <property type="protein sequence ID" value="MCD1653924.1"/>
    <property type="molecule type" value="Genomic_DNA"/>
</dbReference>
<evidence type="ECO:0000256" key="7">
    <source>
        <dbReference type="ARBA" id="ARBA00022840"/>
    </source>
</evidence>
<evidence type="ECO:0000256" key="3">
    <source>
        <dbReference type="ARBA" id="ARBA00022553"/>
    </source>
</evidence>
<feature type="transmembrane region" description="Helical" evidence="9">
    <location>
        <begin position="31"/>
        <end position="53"/>
    </location>
</feature>
<dbReference type="FunFam" id="3.30.565.10:FF:000016">
    <property type="entry name" value="Chemotaxis protein CheA, putative"/>
    <property type="match status" value="1"/>
</dbReference>
<feature type="transmembrane region" description="Helical" evidence="9">
    <location>
        <begin position="87"/>
        <end position="106"/>
    </location>
</feature>
<feature type="domain" description="HPt" evidence="11">
    <location>
        <begin position="354"/>
        <end position="462"/>
    </location>
</feature>
<accession>A0AAE3JKG3</accession>
<keyword evidence="4" id="KW-0808">Transferase</keyword>
<feature type="transmembrane region" description="Helical" evidence="9">
    <location>
        <begin position="126"/>
        <end position="152"/>
    </location>
</feature>
<keyword evidence="9" id="KW-1133">Transmembrane helix</keyword>
<keyword evidence="3 8" id="KW-0597">Phosphoprotein</keyword>
<sequence>MNDNPLKKFFFNVMTSGKSFDGMDEARMDSLVRYILLNSLIFMGGSLLFIFGFENLSTGLYAAAFFDILMGCTTLLGFVVLRTNAPFIVSGLLTVVPFMFLCAFFAQSGGAQGSGVLWSYSFPMMAIFLLGMKAGIILSSMLFVFIGLSVFLPGFSMMTFETSFAFRTVAVYALVLACTIVYEQTKIVKDRWVARLTSALKAERDEVTAMKDNLKDGVFMMDADFIIQPRYSRALGGILSEESLAGRSFLELLSSSVQQKERETLHDYFQMVINRSYDAQMLEDINPLHQFLYVHPATGERKNLRCSFASVDRDKGQVLILGTIHDSTVEVELQAQLSEEESKRQEEMHSLFEVIHVEPRVLNDFIEDAEYEFDRINAILKDQSLDSSKIMVQIYQCVHAIKSNAVILGLKRFAAKLHLLEDVIRDLREQEAVSFEEILHITVELDKLMKIKDGYRNLIDRIKAFNFGSDRMQEEQVLVQTLERVVSKAAEDLGKKAHLTVSAIDPRALSQGPRRAMKEILTQLIRNAVYHGIETPELREQYGKESSGSIELSITMKNDTIGINLSDDGKGLDFDAIREKAQSMKLIDDPEQLKDKNVLTRVLFSPGFSTAGEADMHAGRGVGLSLVRDRLKELKGAVKLLTEPGKGTTFKIVLPAEAAASSGVRTA</sequence>
<dbReference type="PROSITE" id="PS50109">
    <property type="entry name" value="HIS_KIN"/>
    <property type="match status" value="1"/>
</dbReference>
<reference evidence="12" key="1">
    <citation type="submission" date="2021-08" db="EMBL/GenBank/DDBJ databases">
        <title>Comparative analyses of Brucepasteria parasyntrophica and Teretinema zuelzerae.</title>
        <authorList>
            <person name="Song Y."/>
            <person name="Brune A."/>
        </authorList>
    </citation>
    <scope>NUCLEOTIDE SEQUENCE</scope>
    <source>
        <strain evidence="12">DSM 1903</strain>
    </source>
</reference>
<protein>
    <recommendedName>
        <fullName evidence="2">histidine kinase</fullName>
        <ecNumber evidence="2">2.7.13.3</ecNumber>
    </recommendedName>
</protein>
<feature type="domain" description="Histidine kinase" evidence="10">
    <location>
        <begin position="436"/>
        <end position="658"/>
    </location>
</feature>
<feature type="transmembrane region" description="Helical" evidence="9">
    <location>
        <begin position="59"/>
        <end position="80"/>
    </location>
</feature>
<keyword evidence="13" id="KW-1185">Reference proteome</keyword>
<dbReference type="InterPro" id="IPR008207">
    <property type="entry name" value="Sig_transdc_His_kin_Hpt_dom"/>
</dbReference>
<dbReference type="Gene3D" id="3.30.450.20">
    <property type="entry name" value="PAS domain"/>
    <property type="match status" value="1"/>
</dbReference>
<dbReference type="GO" id="GO:0000155">
    <property type="term" value="F:phosphorelay sensor kinase activity"/>
    <property type="evidence" value="ECO:0007669"/>
    <property type="project" value="UniProtKB-ARBA"/>
</dbReference>
<feature type="transmembrane region" description="Helical" evidence="9">
    <location>
        <begin position="164"/>
        <end position="182"/>
    </location>
</feature>
<evidence type="ECO:0000256" key="1">
    <source>
        <dbReference type="ARBA" id="ARBA00000085"/>
    </source>
</evidence>
<organism evidence="12 13">
    <name type="scientific">Teretinema zuelzerae</name>
    <dbReference type="NCBI Taxonomy" id="156"/>
    <lineage>
        <taxon>Bacteria</taxon>
        <taxon>Pseudomonadati</taxon>
        <taxon>Spirochaetota</taxon>
        <taxon>Spirochaetia</taxon>
        <taxon>Spirochaetales</taxon>
        <taxon>Treponemataceae</taxon>
        <taxon>Teretinema</taxon>
    </lineage>
</organism>
<dbReference type="PANTHER" id="PTHR43395:SF8">
    <property type="entry name" value="HISTIDINE KINASE"/>
    <property type="match status" value="1"/>
</dbReference>
<evidence type="ECO:0000259" key="10">
    <source>
        <dbReference type="PROSITE" id="PS50109"/>
    </source>
</evidence>
<dbReference type="GO" id="GO:0005524">
    <property type="term" value="F:ATP binding"/>
    <property type="evidence" value="ECO:0007669"/>
    <property type="project" value="UniProtKB-KW"/>
</dbReference>
<dbReference type="RefSeq" id="WP_230753548.1">
    <property type="nucleotide sequence ID" value="NZ_JAINWA010000001.1"/>
</dbReference>
<evidence type="ECO:0000256" key="8">
    <source>
        <dbReference type="PROSITE-ProRule" id="PRU00110"/>
    </source>
</evidence>
<dbReference type="InterPro" id="IPR004358">
    <property type="entry name" value="Sig_transdc_His_kin-like_C"/>
</dbReference>
<dbReference type="Pfam" id="PF02518">
    <property type="entry name" value="HATPase_c"/>
    <property type="match status" value="1"/>
</dbReference>
<evidence type="ECO:0000313" key="13">
    <source>
        <dbReference type="Proteomes" id="UP001198163"/>
    </source>
</evidence>
<dbReference type="SMART" id="SM00387">
    <property type="entry name" value="HATPase_c"/>
    <property type="match status" value="1"/>
</dbReference>
<dbReference type="InterPro" id="IPR003594">
    <property type="entry name" value="HATPase_dom"/>
</dbReference>
<dbReference type="Gene3D" id="1.20.120.160">
    <property type="entry name" value="HPT domain"/>
    <property type="match status" value="1"/>
</dbReference>
<dbReference type="PANTHER" id="PTHR43395">
    <property type="entry name" value="SENSOR HISTIDINE KINASE CHEA"/>
    <property type="match status" value="1"/>
</dbReference>
<keyword evidence="9" id="KW-0812">Transmembrane</keyword>
<dbReference type="PROSITE" id="PS50894">
    <property type="entry name" value="HPT"/>
    <property type="match status" value="1"/>
</dbReference>
<dbReference type="InterPro" id="IPR036641">
    <property type="entry name" value="HPT_dom_sf"/>
</dbReference>
<evidence type="ECO:0000313" key="12">
    <source>
        <dbReference type="EMBL" id="MCD1653924.1"/>
    </source>
</evidence>
<feature type="modified residue" description="Phosphohistidine" evidence="8">
    <location>
        <position position="399"/>
    </location>
</feature>
<dbReference type="SUPFAM" id="SSF55874">
    <property type="entry name" value="ATPase domain of HSP90 chaperone/DNA topoisomerase II/histidine kinase"/>
    <property type="match status" value="1"/>
</dbReference>
<dbReference type="Gene3D" id="3.30.565.10">
    <property type="entry name" value="Histidine kinase-like ATPase, C-terminal domain"/>
    <property type="match status" value="1"/>
</dbReference>